<reference evidence="9 10" key="1">
    <citation type="submission" date="2020-08" db="EMBL/GenBank/DDBJ databases">
        <title>Adhaeribacter dokdonensis sp. nov., isolated from the rhizosphere of Elymus tsukushiensis, a plant native to the Dokdo Islands, Republic of Korea.</title>
        <authorList>
            <person name="Ghim S.Y."/>
        </authorList>
    </citation>
    <scope>NUCLEOTIDE SEQUENCE [LARGE SCALE GENOMIC DNA]</scope>
    <source>
        <strain evidence="9 10">KUDC8001</strain>
    </source>
</reference>
<keyword evidence="4" id="KW-0472">Membrane</keyword>
<evidence type="ECO:0000256" key="5">
    <source>
        <dbReference type="ARBA" id="ARBA00023237"/>
    </source>
</evidence>
<dbReference type="Pfam" id="PF07980">
    <property type="entry name" value="SusD_RagB"/>
    <property type="match status" value="1"/>
</dbReference>
<name>A0A7L7LD52_9BACT</name>
<dbReference type="RefSeq" id="WP_182413183.1">
    <property type="nucleotide sequence ID" value="NZ_CP055153.1"/>
</dbReference>
<evidence type="ECO:0000259" key="8">
    <source>
        <dbReference type="Pfam" id="PF14322"/>
    </source>
</evidence>
<dbReference type="Pfam" id="PF14322">
    <property type="entry name" value="SusD-like_3"/>
    <property type="match status" value="1"/>
</dbReference>
<dbReference type="SUPFAM" id="SSF48452">
    <property type="entry name" value="TPR-like"/>
    <property type="match status" value="1"/>
</dbReference>
<evidence type="ECO:0000256" key="1">
    <source>
        <dbReference type="ARBA" id="ARBA00004442"/>
    </source>
</evidence>
<evidence type="ECO:0000256" key="4">
    <source>
        <dbReference type="ARBA" id="ARBA00023136"/>
    </source>
</evidence>
<dbReference type="Gene3D" id="1.25.40.390">
    <property type="match status" value="1"/>
</dbReference>
<keyword evidence="3 6" id="KW-0732">Signal</keyword>
<evidence type="ECO:0000256" key="6">
    <source>
        <dbReference type="SAM" id="SignalP"/>
    </source>
</evidence>
<dbReference type="EMBL" id="CP055153">
    <property type="protein sequence ID" value="QMU30741.1"/>
    <property type="molecule type" value="Genomic_DNA"/>
</dbReference>
<evidence type="ECO:0000313" key="10">
    <source>
        <dbReference type="Proteomes" id="UP000514509"/>
    </source>
</evidence>
<comment type="similarity">
    <text evidence="2">Belongs to the SusD family.</text>
</comment>
<evidence type="ECO:0000256" key="2">
    <source>
        <dbReference type="ARBA" id="ARBA00006275"/>
    </source>
</evidence>
<evidence type="ECO:0000256" key="3">
    <source>
        <dbReference type="ARBA" id="ARBA00022729"/>
    </source>
</evidence>
<sequence>MKKNIIRYVLISMFSGAILTACNDDFLNTQPLDKATGELVWSDAALAESFVTDLYNGLNAGMLDQQNMETITDNALYNFGKQDIMEANVSPANVGWVSGNYEWSAMYRRIRAANIALQNLASPKFDNAGTVSADRLKGEAYFMRAYYYNQMLRWYGAIPIVKKPYDLNNPDFTIARNTYEECVDFIVSDLDSAALLLQGKTLAAGRATQGAALALKARVLTYAASDLHDIPTASAKSPVIAGAPNKEQLGYISGDQTARWQKARDAAKAVMDLNIYGYKLDESLNAPVTPEEGQQNYINMYLSRGGGEREAIFSRYFLNTKDEWGAWYPRNNMPNGYHGWTSSEPTQNLVDDYEMMDGTKFDWKKPEHAAAPYQNRDPRFYATVLYDGAQWKPRTSDGKGIDPYGQIQMGTYQIGSASNPTTYFGLDTRNSSIENWNGTRTGYAIRKFINIDPGIEDQNTRQEVPSPQIRFTEVVFNYIEASLELGDEAEALKWLNRIRFRVGMPAVNESGAALVERYRNERNVEMTFEEQRFYDTRRWMIAPDVLGEKVKIVKITGTLKPGKTVQVYKYDPENYTYTYTVQDIDPGVENRRWDDKMYFMPIHRDEMNRNNKLVQNPGYQ</sequence>
<feature type="chain" id="PRO_5029771621" evidence="6">
    <location>
        <begin position="24"/>
        <end position="620"/>
    </location>
</feature>
<dbReference type="KEGG" id="add:HUW48_23135"/>
<evidence type="ECO:0000313" key="9">
    <source>
        <dbReference type="EMBL" id="QMU30741.1"/>
    </source>
</evidence>
<protein>
    <submittedName>
        <fullName evidence="9">RagB/SusD family nutrient uptake outer membrane protein</fullName>
    </submittedName>
</protein>
<feature type="domain" description="RagB/SusD" evidence="7">
    <location>
        <begin position="310"/>
        <end position="619"/>
    </location>
</feature>
<feature type="signal peptide" evidence="6">
    <location>
        <begin position="1"/>
        <end position="23"/>
    </location>
</feature>
<dbReference type="Proteomes" id="UP000514509">
    <property type="component" value="Chromosome"/>
</dbReference>
<organism evidence="9 10">
    <name type="scientific">Adhaeribacter radiodurans</name>
    <dbReference type="NCBI Taxonomy" id="2745197"/>
    <lineage>
        <taxon>Bacteria</taxon>
        <taxon>Pseudomonadati</taxon>
        <taxon>Bacteroidota</taxon>
        <taxon>Cytophagia</taxon>
        <taxon>Cytophagales</taxon>
        <taxon>Hymenobacteraceae</taxon>
        <taxon>Adhaeribacter</taxon>
    </lineage>
</organism>
<dbReference type="InterPro" id="IPR012944">
    <property type="entry name" value="SusD_RagB_dom"/>
</dbReference>
<dbReference type="InterPro" id="IPR011990">
    <property type="entry name" value="TPR-like_helical_dom_sf"/>
</dbReference>
<feature type="domain" description="SusD-like N-terminal" evidence="8">
    <location>
        <begin position="45"/>
        <end position="219"/>
    </location>
</feature>
<dbReference type="GO" id="GO:0009279">
    <property type="term" value="C:cell outer membrane"/>
    <property type="evidence" value="ECO:0007669"/>
    <property type="project" value="UniProtKB-SubCell"/>
</dbReference>
<keyword evidence="10" id="KW-1185">Reference proteome</keyword>
<dbReference type="InterPro" id="IPR033985">
    <property type="entry name" value="SusD-like_N"/>
</dbReference>
<evidence type="ECO:0000259" key="7">
    <source>
        <dbReference type="Pfam" id="PF07980"/>
    </source>
</evidence>
<proteinExistence type="inferred from homology"/>
<gene>
    <name evidence="9" type="ORF">HUW48_23135</name>
</gene>
<dbReference type="PROSITE" id="PS51257">
    <property type="entry name" value="PROKAR_LIPOPROTEIN"/>
    <property type="match status" value="1"/>
</dbReference>
<dbReference type="AlphaFoldDB" id="A0A7L7LD52"/>
<comment type="subcellular location">
    <subcellularLocation>
        <location evidence="1">Cell outer membrane</location>
    </subcellularLocation>
</comment>
<keyword evidence="5" id="KW-0998">Cell outer membrane</keyword>
<accession>A0A7L7LD52</accession>